<accession>A0A9E7L9Z4</accession>
<proteinExistence type="predicted"/>
<evidence type="ECO:0000313" key="2">
    <source>
        <dbReference type="Proteomes" id="UP001055439"/>
    </source>
</evidence>
<keyword evidence="2" id="KW-1185">Reference proteome</keyword>
<dbReference type="Proteomes" id="UP001055439">
    <property type="component" value="Chromosome 9"/>
</dbReference>
<dbReference type="EMBL" id="CP097511">
    <property type="protein sequence ID" value="URE43325.1"/>
    <property type="molecule type" value="Genomic_DNA"/>
</dbReference>
<sequence length="113" mass="12801">MAFRRPNSSPDEEKSVHLCLPPLFGLMQPSIDFFWYYFIFNWLMNEPPRSTVSSPPTPLYTGGGRLGNEASHRPFLCFAMLSLFVDSRSFNVLPAPSRVAAWVSSIGRLRCVD</sequence>
<protein>
    <submittedName>
        <fullName evidence="1">Uncharacterized protein</fullName>
    </submittedName>
</protein>
<name>A0A9E7L9Z4_9LILI</name>
<gene>
    <name evidence="1" type="ORF">MUK42_22266</name>
</gene>
<reference evidence="1" key="1">
    <citation type="submission" date="2022-05" db="EMBL/GenBank/DDBJ databases">
        <title>The Musa troglodytarum L. genome provides insights into the mechanism of non-climacteric behaviour and enrichment of carotenoids.</title>
        <authorList>
            <person name="Wang J."/>
        </authorList>
    </citation>
    <scope>NUCLEOTIDE SEQUENCE</scope>
    <source>
        <tissue evidence="1">Leaf</tissue>
    </source>
</reference>
<evidence type="ECO:0000313" key="1">
    <source>
        <dbReference type="EMBL" id="URE43325.1"/>
    </source>
</evidence>
<dbReference type="AlphaFoldDB" id="A0A9E7L9Z4"/>
<organism evidence="1 2">
    <name type="scientific">Musa troglodytarum</name>
    <name type="common">fe'i banana</name>
    <dbReference type="NCBI Taxonomy" id="320322"/>
    <lineage>
        <taxon>Eukaryota</taxon>
        <taxon>Viridiplantae</taxon>
        <taxon>Streptophyta</taxon>
        <taxon>Embryophyta</taxon>
        <taxon>Tracheophyta</taxon>
        <taxon>Spermatophyta</taxon>
        <taxon>Magnoliopsida</taxon>
        <taxon>Liliopsida</taxon>
        <taxon>Zingiberales</taxon>
        <taxon>Musaceae</taxon>
        <taxon>Musa</taxon>
    </lineage>
</organism>